<keyword evidence="3" id="KW-1185">Reference proteome</keyword>
<proteinExistence type="predicted"/>
<protein>
    <submittedName>
        <fullName evidence="2">Multiubiquitin domain-containing protein</fullName>
    </submittedName>
</protein>
<name>A0AAP2DIS7_9BACT</name>
<sequence length="247" mass="28436">MKKEFSLEEDVINLEWAAKNEKQPPKGKKYQYKVDDAELISETETLTGKEILERAGKIPAGNFILRQKIKGNWITIKLNDSVDFTEPGVEKFKTLPNDQTEGENSVKSLKRDFTLLEEDAEFLNSLKLPWEAVNISNTNWVFVHDYSVVDGYNICKATIGFRIVGGYPTAQLDMVYFHPKLARRDGQPILAISDLQLQGKIFQQWSRHRTAANPWRPGIDNLSTHYPLVEAWLLKEFEKRPYYAKTA</sequence>
<dbReference type="Pfam" id="PF14452">
    <property type="entry name" value="Multi_ubiq"/>
    <property type="match status" value="1"/>
</dbReference>
<dbReference type="Proteomes" id="UP001319200">
    <property type="component" value="Unassembled WGS sequence"/>
</dbReference>
<dbReference type="EMBL" id="JAHESF010000007">
    <property type="protein sequence ID" value="MBT1697143.1"/>
    <property type="molecule type" value="Genomic_DNA"/>
</dbReference>
<accession>A0AAP2DIS7</accession>
<evidence type="ECO:0000313" key="2">
    <source>
        <dbReference type="EMBL" id="MBT1697143.1"/>
    </source>
</evidence>
<feature type="domain" description="Multi-ubiquitin" evidence="1">
    <location>
        <begin position="31"/>
        <end position="96"/>
    </location>
</feature>
<dbReference type="Pfam" id="PF14462">
    <property type="entry name" value="Prok-E2_E"/>
    <property type="match status" value="1"/>
</dbReference>
<dbReference type="AlphaFoldDB" id="A0AAP2DIS7"/>
<dbReference type="RefSeq" id="WP_254162906.1">
    <property type="nucleotide sequence ID" value="NZ_JAHESF010000007.1"/>
</dbReference>
<comment type="caution">
    <text evidence="2">The sequence shown here is derived from an EMBL/GenBank/DDBJ whole genome shotgun (WGS) entry which is preliminary data.</text>
</comment>
<dbReference type="InterPro" id="IPR025701">
    <property type="entry name" value="UBQ-conjugat_E2_E"/>
</dbReference>
<dbReference type="InterPro" id="IPR027802">
    <property type="entry name" value="Multi-ubiquitin_dom"/>
</dbReference>
<reference evidence="2 3" key="1">
    <citation type="submission" date="2021-05" db="EMBL/GenBank/DDBJ databases">
        <title>A Polyphasic approach of four new species of the genus Ohtaekwangia: Ohtaekwangia histidinii sp. nov., Ohtaekwangia cretensis sp. nov., Ohtaekwangia indiensis sp. nov., Ohtaekwangia reichenbachii sp. nov. from diverse environment.</title>
        <authorList>
            <person name="Octaviana S."/>
        </authorList>
    </citation>
    <scope>NUCLEOTIDE SEQUENCE [LARGE SCALE GENOMIC DNA]</scope>
    <source>
        <strain evidence="2 3">PWU4</strain>
    </source>
</reference>
<evidence type="ECO:0000259" key="1">
    <source>
        <dbReference type="Pfam" id="PF14452"/>
    </source>
</evidence>
<organism evidence="2 3">
    <name type="scientific">Chryseosolibacter histidini</name>
    <dbReference type="NCBI Taxonomy" id="2782349"/>
    <lineage>
        <taxon>Bacteria</taxon>
        <taxon>Pseudomonadati</taxon>
        <taxon>Bacteroidota</taxon>
        <taxon>Cytophagia</taxon>
        <taxon>Cytophagales</taxon>
        <taxon>Chryseotaleaceae</taxon>
        <taxon>Chryseosolibacter</taxon>
    </lineage>
</organism>
<evidence type="ECO:0000313" key="3">
    <source>
        <dbReference type="Proteomes" id="UP001319200"/>
    </source>
</evidence>
<gene>
    <name evidence="2" type="ORF">KK083_09675</name>
</gene>